<dbReference type="SUPFAM" id="SSF53244">
    <property type="entry name" value="MurD-like peptide ligases, peptide-binding domain"/>
    <property type="match status" value="1"/>
</dbReference>
<dbReference type="Proteomes" id="UP000011724">
    <property type="component" value="Chromosome"/>
</dbReference>
<dbReference type="GO" id="GO:0008360">
    <property type="term" value="P:regulation of cell shape"/>
    <property type="evidence" value="ECO:0007669"/>
    <property type="project" value="UniProtKB-KW"/>
</dbReference>
<dbReference type="Pfam" id="PF08245">
    <property type="entry name" value="Mur_ligase_M"/>
    <property type="match status" value="1"/>
</dbReference>
<comment type="similarity">
    <text evidence="10">Belongs to the MurCDEF family. MurF subfamily.</text>
</comment>
<dbReference type="KEGG" id="dpi:BN4_11596"/>
<gene>
    <name evidence="10" type="primary">murF</name>
    <name evidence="15" type="ordered locus">BN4_11596</name>
</gene>
<dbReference type="InterPro" id="IPR036615">
    <property type="entry name" value="Mur_ligase_C_dom_sf"/>
</dbReference>
<evidence type="ECO:0000259" key="14">
    <source>
        <dbReference type="Pfam" id="PF08245"/>
    </source>
</evidence>
<dbReference type="GO" id="GO:0047480">
    <property type="term" value="F:UDP-N-acetylmuramoyl-tripeptide-D-alanyl-D-alanine ligase activity"/>
    <property type="evidence" value="ECO:0007669"/>
    <property type="project" value="UniProtKB-UniRule"/>
</dbReference>
<evidence type="ECO:0000256" key="11">
    <source>
        <dbReference type="RuleBase" id="RU004136"/>
    </source>
</evidence>
<keyword evidence="5 10" id="KW-0067">ATP-binding</keyword>
<comment type="pathway">
    <text evidence="10 11">Cell wall biogenesis; peptidoglycan biosynthesis.</text>
</comment>
<evidence type="ECO:0000259" key="12">
    <source>
        <dbReference type="Pfam" id="PF01225"/>
    </source>
</evidence>
<reference evidence="16" key="2">
    <citation type="journal article" date="2013" name="Stand. Genomic Sci.">
        <title>Complete genome sequence of Desulfocapsa sulfexigens, a marine deltaproteobacterium specialized in disproportionating inorganic sulfur compounds.</title>
        <authorList>
            <person name="Finster K.W."/>
            <person name="Kjeldsen K.U."/>
            <person name="Kube M."/>
            <person name="Reinhardt R."/>
            <person name="Mussmann M."/>
            <person name="Amann R."/>
            <person name="Schreiber L."/>
        </authorList>
    </citation>
    <scope>NUCLEOTIDE SEQUENCE [LARGE SCALE GENOMIC DNA]</scope>
    <source>
        <strain evidence="16">DSM 10523 / SB164P1</strain>
    </source>
</reference>
<dbReference type="PATRIC" id="fig|879567.3.peg.1669"/>
<dbReference type="eggNOG" id="COG0770">
    <property type="taxonomic scope" value="Bacteria"/>
</dbReference>
<dbReference type="InterPro" id="IPR004101">
    <property type="entry name" value="Mur_ligase_C"/>
</dbReference>
<evidence type="ECO:0000256" key="5">
    <source>
        <dbReference type="ARBA" id="ARBA00022840"/>
    </source>
</evidence>
<dbReference type="GO" id="GO:0051301">
    <property type="term" value="P:cell division"/>
    <property type="evidence" value="ECO:0007669"/>
    <property type="project" value="UniProtKB-KW"/>
</dbReference>
<evidence type="ECO:0000256" key="10">
    <source>
        <dbReference type="HAMAP-Rule" id="MF_02019"/>
    </source>
</evidence>
<feature type="binding site" evidence="10">
    <location>
        <begin position="109"/>
        <end position="115"/>
    </location>
    <ligand>
        <name>ATP</name>
        <dbReference type="ChEBI" id="CHEBI:30616"/>
    </ligand>
</feature>
<evidence type="ECO:0000256" key="7">
    <source>
        <dbReference type="ARBA" id="ARBA00022984"/>
    </source>
</evidence>
<evidence type="ECO:0000256" key="4">
    <source>
        <dbReference type="ARBA" id="ARBA00022741"/>
    </source>
</evidence>
<evidence type="ECO:0000313" key="15">
    <source>
        <dbReference type="EMBL" id="CCH48831.1"/>
    </source>
</evidence>
<dbReference type="BioCyc" id="DPIE1322246:BN4_RS08005-MONOMER"/>
<keyword evidence="1 10" id="KW-0963">Cytoplasm</keyword>
<proteinExistence type="inferred from homology"/>
<dbReference type="EMBL" id="FO203427">
    <property type="protein sequence ID" value="CCH48831.1"/>
    <property type="molecule type" value="Genomic_DNA"/>
</dbReference>
<comment type="subcellular location">
    <subcellularLocation>
        <location evidence="10 11">Cytoplasm</location>
    </subcellularLocation>
</comment>
<protein>
    <recommendedName>
        <fullName evidence="10 11">UDP-N-acetylmuramoyl-tripeptide--D-alanyl-D-alanine ligase</fullName>
        <ecNumber evidence="10 11">6.3.2.10</ecNumber>
    </recommendedName>
    <alternativeName>
        <fullName evidence="10">D-alanyl-D-alanine-adding enzyme</fullName>
    </alternativeName>
</protein>
<dbReference type="InterPro" id="IPR036565">
    <property type="entry name" value="Mur-like_cat_sf"/>
</dbReference>
<dbReference type="SUPFAM" id="SSF53623">
    <property type="entry name" value="MurD-like peptide ligases, catalytic domain"/>
    <property type="match status" value="1"/>
</dbReference>
<evidence type="ECO:0000256" key="1">
    <source>
        <dbReference type="ARBA" id="ARBA00022490"/>
    </source>
</evidence>
<keyword evidence="7 10" id="KW-0573">Peptidoglycan synthesis</keyword>
<evidence type="ECO:0000256" key="9">
    <source>
        <dbReference type="ARBA" id="ARBA00023316"/>
    </source>
</evidence>
<keyword evidence="6 10" id="KW-0133">Cell shape</keyword>
<dbReference type="EC" id="6.3.2.10" evidence="10 11"/>
<evidence type="ECO:0000256" key="8">
    <source>
        <dbReference type="ARBA" id="ARBA00023306"/>
    </source>
</evidence>
<dbReference type="SUPFAM" id="SSF63418">
    <property type="entry name" value="MurE/MurF N-terminal domain"/>
    <property type="match status" value="1"/>
</dbReference>
<dbReference type="GO" id="GO:0009252">
    <property type="term" value="P:peptidoglycan biosynthetic process"/>
    <property type="evidence" value="ECO:0007669"/>
    <property type="project" value="UniProtKB-UniRule"/>
</dbReference>
<feature type="domain" description="Mur ligase C-terminal" evidence="13">
    <location>
        <begin position="333"/>
        <end position="454"/>
    </location>
</feature>
<reference evidence="15 16" key="1">
    <citation type="journal article" date="2013" name="PLoS ONE">
        <title>The first genomic and proteomic characterization of a deep-sea sulfate reducer: insights into the piezophilic lifestyle of Desulfovibrio piezophilus.</title>
        <authorList>
            <person name="Pradel N."/>
            <person name="Ji B."/>
            <person name="Gimenez G."/>
            <person name="Talla E."/>
            <person name="Lenoble P."/>
            <person name="Garel M."/>
            <person name="Tamburini C."/>
            <person name="Fourquet P."/>
            <person name="Lebrun R."/>
            <person name="Bertin P."/>
            <person name="Denis Y."/>
            <person name="Pophillat M."/>
            <person name="Barbe V."/>
            <person name="Ollivier B."/>
            <person name="Dolla A."/>
        </authorList>
    </citation>
    <scope>NUCLEOTIDE SEQUENCE [LARGE SCALE GENOMIC DNA]</scope>
    <source>
        <strain evidence="16">DSM 10523 / SB164P1</strain>
    </source>
</reference>
<dbReference type="Gene3D" id="3.40.1390.10">
    <property type="entry name" value="MurE/MurF, N-terminal domain"/>
    <property type="match status" value="1"/>
</dbReference>
<accession>M1WK19</accession>
<dbReference type="HAMAP" id="MF_02019">
    <property type="entry name" value="MurF"/>
    <property type="match status" value="1"/>
</dbReference>
<keyword evidence="3 10" id="KW-0132">Cell division</keyword>
<evidence type="ECO:0000256" key="2">
    <source>
        <dbReference type="ARBA" id="ARBA00022598"/>
    </source>
</evidence>
<dbReference type="HOGENOM" id="CLU_031507_4_1_7"/>
<name>M1WK19_PSEP2</name>
<dbReference type="PANTHER" id="PTHR43024:SF1">
    <property type="entry name" value="UDP-N-ACETYLMURAMOYL-TRIPEPTIDE--D-ALANYL-D-ALANINE LIGASE"/>
    <property type="match status" value="1"/>
</dbReference>
<evidence type="ECO:0000313" key="16">
    <source>
        <dbReference type="Proteomes" id="UP000011724"/>
    </source>
</evidence>
<dbReference type="Gene3D" id="3.90.190.20">
    <property type="entry name" value="Mur ligase, C-terminal domain"/>
    <property type="match status" value="1"/>
</dbReference>
<sequence>MNLTLADVERCLSSMAEEGHETIAITSVQTDSRTVGKGDLFFCIDGEKFDGHEFAAQAAKSGAAGIVASRMLADLGVPVIMVRNTTTALGRLAACWRDTCGAKLVAVTGTAGKTTVKEMLSVVVSEKFTTAKNYRNFNNQIGLPLSMLKADCTQDIWIMELGISVRGDMEELAPIASPDMAVITNVGPGHLEGLGNETGVALAKTSLLKYLRQSGTAVISQDYPLLWDAARELVDNPVGFSGLPYDQTHESAWNDTFEKTECDYVASFLAAEANGWGRFRLRTPDGDGEITAPFCGDHFAENLACVAAAAHQLGLTREDVIKGISTLKTDSQRFCCKGSDSVLVIDDSYNANPLSMAHSLKTAAKMAGARPLVLVLGDMRELGEETSMRHEELGRLVRDMAPKAFFYKGSLQEDVRRGLNGSIHLSEVHSPEEFIQAWNDLELDEAVVLVKGSRSLKMETFAGALCKRLNTIAGTEETPR</sequence>
<dbReference type="Pfam" id="PF01225">
    <property type="entry name" value="Mur_ligase"/>
    <property type="match status" value="1"/>
</dbReference>
<dbReference type="InterPro" id="IPR035911">
    <property type="entry name" value="MurE/MurF_N"/>
</dbReference>
<organism evidence="15 16">
    <name type="scientific">Pseudodesulfovibrio piezophilus (strain DSM 21447 / JCM 15486 / C1TLV30)</name>
    <name type="common">Desulfovibrio piezophilus</name>
    <dbReference type="NCBI Taxonomy" id="1322246"/>
    <lineage>
        <taxon>Bacteria</taxon>
        <taxon>Pseudomonadati</taxon>
        <taxon>Thermodesulfobacteriota</taxon>
        <taxon>Desulfovibrionia</taxon>
        <taxon>Desulfovibrionales</taxon>
        <taxon>Desulfovibrionaceae</taxon>
    </lineage>
</organism>
<dbReference type="NCBIfam" id="TIGR01143">
    <property type="entry name" value="murF"/>
    <property type="match status" value="1"/>
</dbReference>
<dbReference type="Gene3D" id="3.40.1190.10">
    <property type="entry name" value="Mur-like, catalytic domain"/>
    <property type="match status" value="1"/>
</dbReference>
<keyword evidence="8 10" id="KW-0131">Cell cycle</keyword>
<dbReference type="InterPro" id="IPR000713">
    <property type="entry name" value="Mur_ligase_N"/>
</dbReference>
<keyword evidence="4 10" id="KW-0547">Nucleotide-binding</keyword>
<dbReference type="GO" id="GO:0005524">
    <property type="term" value="F:ATP binding"/>
    <property type="evidence" value="ECO:0007669"/>
    <property type="project" value="UniProtKB-UniRule"/>
</dbReference>
<keyword evidence="2 10" id="KW-0436">Ligase</keyword>
<dbReference type="STRING" id="1322246.BN4_11596"/>
<keyword evidence="9 10" id="KW-0961">Cell wall biogenesis/degradation</keyword>
<comment type="catalytic activity">
    <reaction evidence="10 11">
        <text>D-alanyl-D-alanine + UDP-N-acetyl-alpha-D-muramoyl-L-alanyl-gamma-D-glutamyl-meso-2,6-diaminopimelate + ATP = UDP-N-acetyl-alpha-D-muramoyl-L-alanyl-gamma-D-glutamyl-meso-2,6-diaminopimeloyl-D-alanyl-D-alanine + ADP + phosphate + H(+)</text>
        <dbReference type="Rhea" id="RHEA:28374"/>
        <dbReference type="ChEBI" id="CHEBI:15378"/>
        <dbReference type="ChEBI" id="CHEBI:30616"/>
        <dbReference type="ChEBI" id="CHEBI:43474"/>
        <dbReference type="ChEBI" id="CHEBI:57822"/>
        <dbReference type="ChEBI" id="CHEBI:61386"/>
        <dbReference type="ChEBI" id="CHEBI:83905"/>
        <dbReference type="ChEBI" id="CHEBI:456216"/>
        <dbReference type="EC" id="6.3.2.10"/>
    </reaction>
</comment>
<evidence type="ECO:0000256" key="3">
    <source>
        <dbReference type="ARBA" id="ARBA00022618"/>
    </source>
</evidence>
<dbReference type="GO" id="GO:0071555">
    <property type="term" value="P:cell wall organization"/>
    <property type="evidence" value="ECO:0007669"/>
    <property type="project" value="UniProtKB-KW"/>
</dbReference>
<dbReference type="AlphaFoldDB" id="M1WK19"/>
<dbReference type="PANTHER" id="PTHR43024">
    <property type="entry name" value="UDP-N-ACETYLMURAMOYL-TRIPEPTIDE--D-ALANYL-D-ALANINE LIGASE"/>
    <property type="match status" value="1"/>
</dbReference>
<evidence type="ECO:0000259" key="13">
    <source>
        <dbReference type="Pfam" id="PF02875"/>
    </source>
</evidence>
<dbReference type="GO" id="GO:0005737">
    <property type="term" value="C:cytoplasm"/>
    <property type="evidence" value="ECO:0007669"/>
    <property type="project" value="UniProtKB-SubCell"/>
</dbReference>
<dbReference type="InterPro" id="IPR005863">
    <property type="entry name" value="UDP-N-AcMur_synth"/>
</dbReference>
<dbReference type="OrthoDB" id="9801978at2"/>
<comment type="function">
    <text evidence="10 11">Involved in cell wall formation. Catalyzes the final step in the synthesis of UDP-N-acetylmuramoyl-pentapeptide, the precursor of murein.</text>
</comment>
<dbReference type="Pfam" id="PF02875">
    <property type="entry name" value="Mur_ligase_C"/>
    <property type="match status" value="1"/>
</dbReference>
<feature type="domain" description="Mur ligase N-terminal catalytic" evidence="12">
    <location>
        <begin position="25"/>
        <end position="93"/>
    </location>
</feature>
<feature type="domain" description="Mur ligase central" evidence="14">
    <location>
        <begin position="107"/>
        <end position="310"/>
    </location>
</feature>
<dbReference type="InterPro" id="IPR013221">
    <property type="entry name" value="Mur_ligase_cen"/>
</dbReference>
<dbReference type="GO" id="GO:0008766">
    <property type="term" value="F:UDP-N-acetylmuramoylalanyl-D-glutamyl-2,6-diaminopimelate-D-alanyl-D-alanine ligase activity"/>
    <property type="evidence" value="ECO:0007669"/>
    <property type="project" value="RHEA"/>
</dbReference>
<dbReference type="UniPathway" id="UPA00219"/>
<evidence type="ECO:0000256" key="6">
    <source>
        <dbReference type="ARBA" id="ARBA00022960"/>
    </source>
</evidence>
<dbReference type="RefSeq" id="WP_015414875.1">
    <property type="nucleotide sequence ID" value="NC_020409.1"/>
</dbReference>
<dbReference type="InterPro" id="IPR051046">
    <property type="entry name" value="MurCDEF_CellWall_CoF430Synth"/>
</dbReference>
<keyword evidence="16" id="KW-1185">Reference proteome</keyword>